<reference evidence="2 3" key="1">
    <citation type="submission" date="2018-03" db="EMBL/GenBank/DDBJ databases">
        <authorList>
            <person name="Guldener U."/>
        </authorList>
    </citation>
    <scope>NUCLEOTIDE SEQUENCE [LARGE SCALE GENOMIC DNA]</scope>
    <source>
        <strain evidence="2 3">DAOM196992</strain>
    </source>
</reference>
<feature type="region of interest" description="Disordered" evidence="1">
    <location>
        <begin position="347"/>
        <end position="389"/>
    </location>
</feature>
<feature type="compositionally biased region" description="Low complexity" evidence="1">
    <location>
        <begin position="1290"/>
        <end position="1306"/>
    </location>
</feature>
<dbReference type="EMBL" id="OOIP01000006">
    <property type="protein sequence ID" value="SPO37318.1"/>
    <property type="molecule type" value="Genomic_DNA"/>
</dbReference>
<feature type="compositionally biased region" description="Basic and acidic residues" evidence="1">
    <location>
        <begin position="360"/>
        <end position="369"/>
    </location>
</feature>
<feature type="compositionally biased region" description="Low complexity" evidence="1">
    <location>
        <begin position="629"/>
        <end position="644"/>
    </location>
</feature>
<feature type="region of interest" description="Disordered" evidence="1">
    <location>
        <begin position="1121"/>
        <end position="1264"/>
    </location>
</feature>
<name>A0A5C3EYK6_9BASI</name>
<feature type="region of interest" description="Disordered" evidence="1">
    <location>
        <begin position="1"/>
        <end position="334"/>
    </location>
</feature>
<feature type="compositionally biased region" description="Basic and acidic residues" evidence="1">
    <location>
        <begin position="1456"/>
        <end position="1478"/>
    </location>
</feature>
<feature type="region of interest" description="Disordered" evidence="1">
    <location>
        <begin position="423"/>
        <end position="687"/>
    </location>
</feature>
<feature type="compositionally biased region" description="Acidic residues" evidence="1">
    <location>
        <begin position="1129"/>
        <end position="1157"/>
    </location>
</feature>
<organism evidence="2 3">
    <name type="scientific">Pseudozyma flocculosa</name>
    <dbReference type="NCBI Taxonomy" id="84751"/>
    <lineage>
        <taxon>Eukaryota</taxon>
        <taxon>Fungi</taxon>
        <taxon>Dikarya</taxon>
        <taxon>Basidiomycota</taxon>
        <taxon>Ustilaginomycotina</taxon>
        <taxon>Ustilaginomycetes</taxon>
        <taxon>Ustilaginales</taxon>
        <taxon>Ustilaginaceae</taxon>
        <taxon>Pseudozyma</taxon>
    </lineage>
</organism>
<feature type="compositionally biased region" description="Polar residues" evidence="1">
    <location>
        <begin position="454"/>
        <end position="490"/>
    </location>
</feature>
<gene>
    <name evidence="2" type="ORF">PSFLO_02791</name>
</gene>
<feature type="region of interest" description="Disordered" evidence="1">
    <location>
        <begin position="991"/>
        <end position="1071"/>
    </location>
</feature>
<dbReference type="Proteomes" id="UP000323386">
    <property type="component" value="Unassembled WGS sequence"/>
</dbReference>
<feature type="compositionally biased region" description="Low complexity" evidence="1">
    <location>
        <begin position="546"/>
        <end position="564"/>
    </location>
</feature>
<accession>A0A5C3EYK6</accession>
<proteinExistence type="predicted"/>
<feature type="region of interest" description="Disordered" evidence="1">
    <location>
        <begin position="1086"/>
        <end position="1107"/>
    </location>
</feature>
<feature type="region of interest" description="Disordered" evidence="1">
    <location>
        <begin position="901"/>
        <end position="924"/>
    </location>
</feature>
<evidence type="ECO:0000313" key="3">
    <source>
        <dbReference type="Proteomes" id="UP000323386"/>
    </source>
</evidence>
<feature type="compositionally biased region" description="Low complexity" evidence="1">
    <location>
        <begin position="180"/>
        <end position="232"/>
    </location>
</feature>
<feature type="region of interest" description="Disordered" evidence="1">
    <location>
        <begin position="1432"/>
        <end position="1523"/>
    </location>
</feature>
<keyword evidence="3" id="KW-1185">Reference proteome</keyword>
<feature type="region of interest" description="Disordered" evidence="1">
    <location>
        <begin position="1362"/>
        <end position="1395"/>
    </location>
</feature>
<feature type="compositionally biased region" description="Low complexity" evidence="1">
    <location>
        <begin position="1200"/>
        <end position="1225"/>
    </location>
</feature>
<feature type="region of interest" description="Disordered" evidence="1">
    <location>
        <begin position="1624"/>
        <end position="1773"/>
    </location>
</feature>
<feature type="compositionally biased region" description="Basic and acidic residues" evidence="1">
    <location>
        <begin position="1502"/>
        <end position="1511"/>
    </location>
</feature>
<feature type="compositionally biased region" description="Low complexity" evidence="1">
    <location>
        <begin position="1432"/>
        <end position="1452"/>
    </location>
</feature>
<feature type="compositionally biased region" description="Low complexity" evidence="1">
    <location>
        <begin position="298"/>
        <end position="310"/>
    </location>
</feature>
<feature type="compositionally biased region" description="Basic and acidic residues" evidence="1">
    <location>
        <begin position="526"/>
        <end position="536"/>
    </location>
</feature>
<feature type="compositionally biased region" description="Pro residues" evidence="1">
    <location>
        <begin position="1002"/>
        <end position="1011"/>
    </location>
</feature>
<feature type="compositionally biased region" description="Low complexity" evidence="1">
    <location>
        <begin position="1639"/>
        <end position="1649"/>
    </location>
</feature>
<feature type="compositionally biased region" description="Low complexity" evidence="1">
    <location>
        <begin position="423"/>
        <end position="445"/>
    </location>
</feature>
<protein>
    <submittedName>
        <fullName evidence="2">Uncharacterized protein</fullName>
    </submittedName>
</protein>
<feature type="compositionally biased region" description="Low complexity" evidence="1">
    <location>
        <begin position="88"/>
        <end position="99"/>
    </location>
</feature>
<feature type="compositionally biased region" description="Low complexity" evidence="1">
    <location>
        <begin position="377"/>
        <end position="387"/>
    </location>
</feature>
<evidence type="ECO:0000256" key="1">
    <source>
        <dbReference type="SAM" id="MobiDB-lite"/>
    </source>
</evidence>
<feature type="compositionally biased region" description="Gly residues" evidence="1">
    <location>
        <begin position="1513"/>
        <end position="1522"/>
    </location>
</feature>
<feature type="compositionally biased region" description="Low complexity" evidence="1">
    <location>
        <begin position="110"/>
        <end position="128"/>
    </location>
</feature>
<evidence type="ECO:0000313" key="2">
    <source>
        <dbReference type="EMBL" id="SPO37318.1"/>
    </source>
</evidence>
<feature type="region of interest" description="Disordered" evidence="1">
    <location>
        <begin position="1286"/>
        <end position="1306"/>
    </location>
</feature>
<dbReference type="OrthoDB" id="2556075at2759"/>
<feature type="compositionally biased region" description="Basic and acidic residues" evidence="1">
    <location>
        <begin position="591"/>
        <end position="603"/>
    </location>
</feature>
<sequence length="1805" mass="188629">MPITTAAMLASNNRRRGWVNSHYDNDIEDDGDAGGHRRARGLGAGQGFDPRKNVAVWNSGLGPSKDSIPSRKSSLASEVPGSGQEGQSSWPSTPYSPSSAEAGPSRLPYSPASSAPGTPTTPISPTGPRHARTPSGRIIGASAYSDHQRIMAAARSAHGSPSATRSPQRPGRRDARQQPSTASSSSSNHSHGAHEATASASSSLSHGDTGSSTFDRPSTGSSVATSPPASSAHGSDLEAEAKAAYQHVASPAASSPSPFPSSPSSHNNIYRKTNGSLLASVKPMPPVVERSTTPDAESALSSSSARGGSSKPKPIAKNGLGKRGDLRIELPPSRGYKSAYPAILVDSSHLNDDGDDDDDFLCRSRREAGDESDGDDSSWPSTPSTTPLEMYLASPGVQDAISESERGPMSDGAAVRAAYLTADSSATRAAQTSAAASERALAKATEQAEEGSLPRSTTTAGNDTTAASASTPPQVASSSKAEAPVKSTSMPREDPAASTQQALGRGRPTLSFDLPKQMPLKPSQEPPKKTVPESPRRPSAGFLARAATKLTSPKTSSKTPLSATDNAATGKEANQQTTEPTGIPCPPQWIREAEQRRSLEQERPAIQGKRRSFELRPILLNPTANQSRTSVVGSPAPGGPATATQPSHVHSGTNVGGLQYTKRSSDQSHVSSTASLAMPGRASDVSDDVLTASPRASTTITVPSPNLSSEGKQLQLIEQEAALRRPSTSPASAAEATDRYTQLPVSASRRAVLASSRAAANNEAELQARLQRELLQEHIDRQRGRVMQDTDSIVDWIEVSAKDLPDAGRGGAEVVYGNGGKGAYSNEQIGRRASVGGGGGGGGNHRPWRFGRFSASNVTLPQPQAANQSAAGAGAVMAKRKLSILRRNKADMTIAAASGPTVKSHGAASTGHLPNPSTGDVGNASKVSLRAPVMTAESHAAGKRNEAFTPNLGWTSANRNAALQELCQKRSVAGLAAACLTVASLGGSHAPFPVPQHSRPPVQRPPRPPRPSRADGVVRPPKSPERKHSTAARPKAPVEAAVERQRPGVAAGEDAAAVRNGARPPADSNRDRAKLLEQARHAARLDPASPTYGSAVAPGHPDFQPAYELTDHSHTVKSIHPEVGSWSIDDLDDEDDDAFIDSDSDDGLDSSDEEDDAEVPRQMTGFAPYAAHRPAETSLQHLVVVPPQSPPRSPPRRQRQQQQQAQQKVQQQAQQQENQEQEPSAMGVFFSSIRGAPESLQPPGNKAPSSPGTGRTDGRCLPQLSRKFSLRNGAVTNRGKEIRLCVQEPVSAPSGPTSKSSPATTAAAETVPVTWKAVRVQHLANSTCEDLGYLASRRAQARKTRAMSLEAEVQRGQFASFVGLSSPKRKGRGPGTDTPASASPGGGEVEARRIDDDEDLFISKAGGTKAYVVGRPDLPRNHREEYLEIVARASPTAARPTPSSLSSSSASANGTYHDEQLPIRYSVDEQSRADRDRLPGTPMFDLDRAFPSPLNVRPGRRSSQDSQRHDASAGGGSGGGDALGWTGAEVVQVHVRRRGLHGLRASFDASDGRRWFWRTNAPTMLSGAAAATSASGSATGIVGGSGLSGSEMQLFAMDGVEAVQLAAYSANSLPRNALGLFKPRAAKPPSPLEGEARQPVPAAAASSSAPVPPLPRSGQLGPQVGMRGAKPIRSHAPQHLPPSAAGPGLRRGHSIMQNRRAAVSTDSVVRKDSTSGGGGGAAHTCTPVTPDAGAGRRSMDSARPLPSAVEPVPSSSSSSLTRDEEGSEIRMGPQKRMGDVKFLGDCYDHDLATVTLLALLGMVKV</sequence>
<feature type="compositionally biased region" description="Polar residues" evidence="1">
    <location>
        <begin position="266"/>
        <end position="277"/>
    </location>
</feature>